<protein>
    <submittedName>
        <fullName evidence="2">Spore gernimation protein GerPD</fullName>
    </submittedName>
</protein>
<reference evidence="3" key="1">
    <citation type="journal article" date="2019" name="Int. J. Syst. Evol. Microbiol.">
        <title>The Global Catalogue of Microorganisms (GCM) 10K type strain sequencing project: providing services to taxonomists for standard genome sequencing and annotation.</title>
        <authorList>
            <consortium name="The Broad Institute Genomics Platform"/>
            <consortium name="The Broad Institute Genome Sequencing Center for Infectious Disease"/>
            <person name="Wu L."/>
            <person name="Ma J."/>
        </authorList>
    </citation>
    <scope>NUCLEOTIDE SEQUENCE [LARGE SCALE GENOMIC DNA]</scope>
    <source>
        <strain evidence="3">KACC 14058</strain>
    </source>
</reference>
<keyword evidence="1" id="KW-0812">Transmembrane</keyword>
<gene>
    <name evidence="2" type="ORF">ACFOZ1_03255</name>
</gene>
<keyword evidence="3" id="KW-1185">Reference proteome</keyword>
<keyword evidence="1" id="KW-1133">Transmembrane helix</keyword>
<evidence type="ECO:0000313" key="2">
    <source>
        <dbReference type="EMBL" id="MFC4386820.1"/>
    </source>
</evidence>
<proteinExistence type="predicted"/>
<keyword evidence="1" id="KW-0472">Membrane</keyword>
<dbReference type="RefSeq" id="WP_390195795.1">
    <property type="nucleotide sequence ID" value="NZ_JBHSDV010000001.1"/>
</dbReference>
<dbReference type="EMBL" id="JBHSDV010000001">
    <property type="protein sequence ID" value="MFC4386820.1"/>
    <property type="molecule type" value="Genomic_DNA"/>
</dbReference>
<dbReference type="Proteomes" id="UP001595880">
    <property type="component" value="Unassembled WGS sequence"/>
</dbReference>
<feature type="transmembrane region" description="Helical" evidence="1">
    <location>
        <begin position="6"/>
        <end position="28"/>
    </location>
</feature>
<evidence type="ECO:0000256" key="1">
    <source>
        <dbReference type="SAM" id="Phobius"/>
    </source>
</evidence>
<comment type="caution">
    <text evidence="2">The sequence shown here is derived from an EMBL/GenBank/DDBJ whole genome shotgun (WGS) entry which is preliminary data.</text>
</comment>
<sequence length="67" mass="7352">MQYHFYNWSLGVGNISLLGLSGSSLFIVGDSENIYLSSLFDTPPESYIVGAEMPPMIVGDAYEQTND</sequence>
<evidence type="ECO:0000313" key="3">
    <source>
        <dbReference type="Proteomes" id="UP001595880"/>
    </source>
</evidence>
<accession>A0ABV8VS47</accession>
<organism evidence="2 3">
    <name type="scientific">Gracilibacillus marinus</name>
    <dbReference type="NCBI Taxonomy" id="630535"/>
    <lineage>
        <taxon>Bacteria</taxon>
        <taxon>Bacillati</taxon>
        <taxon>Bacillota</taxon>
        <taxon>Bacilli</taxon>
        <taxon>Bacillales</taxon>
        <taxon>Bacillaceae</taxon>
        <taxon>Gracilibacillus</taxon>
    </lineage>
</organism>
<name>A0ABV8VS47_9BACI</name>